<evidence type="ECO:0000313" key="1">
    <source>
        <dbReference type="EMBL" id="MEJ5864924.1"/>
    </source>
</evidence>
<comment type="caution">
    <text evidence="1">The sequence shown here is derived from an EMBL/GenBank/DDBJ whole genome shotgun (WGS) entry which is preliminary data.</text>
</comment>
<keyword evidence="2" id="KW-1185">Reference proteome</keyword>
<protein>
    <submittedName>
        <fullName evidence="1">Uncharacterized protein</fullName>
    </submittedName>
</protein>
<gene>
    <name evidence="1" type="ORF">V7S98_17025</name>
</gene>
<dbReference type="EMBL" id="JBBHLC010000055">
    <property type="protein sequence ID" value="MEJ5864924.1"/>
    <property type="molecule type" value="Genomic_DNA"/>
</dbReference>
<evidence type="ECO:0000313" key="2">
    <source>
        <dbReference type="Proteomes" id="UP001380290"/>
    </source>
</evidence>
<name>A0ABU8QW97_9PSED</name>
<dbReference type="RefSeq" id="WP_339600002.1">
    <property type="nucleotide sequence ID" value="NZ_JBBHLC010000055.1"/>
</dbReference>
<accession>A0ABU8QW97</accession>
<proteinExistence type="predicted"/>
<organism evidence="1 2">
    <name type="scientific">Pseudomonas farsensis</name>
    <dbReference type="NCBI Taxonomy" id="2745492"/>
    <lineage>
        <taxon>Bacteria</taxon>
        <taxon>Pseudomonadati</taxon>
        <taxon>Pseudomonadota</taxon>
        <taxon>Gammaproteobacteria</taxon>
        <taxon>Pseudomonadales</taxon>
        <taxon>Pseudomonadaceae</taxon>
        <taxon>Pseudomonas</taxon>
    </lineage>
</organism>
<reference evidence="1 2" key="1">
    <citation type="submission" date="2024-02" db="EMBL/GenBank/DDBJ databases">
        <title>Identification of pathogenicity and growth-promoting function of Pseudomonas putida variant.</title>
        <authorList>
            <person name="Sun J."/>
        </authorList>
    </citation>
    <scope>NUCLEOTIDE SEQUENCE [LARGE SCALE GENOMIC DNA]</scope>
    <source>
        <strain evidence="1 2">A03</strain>
    </source>
</reference>
<sequence>MIIVNRDKAEQIVRERLRIEREPELAALDIAHLKTLEEGGDPSEVVENKKFLRAITEIELRDFSLVELESLTLERLVVLRPQV</sequence>
<dbReference type="Proteomes" id="UP001380290">
    <property type="component" value="Unassembled WGS sequence"/>
</dbReference>